<accession>A0A7G9L2D5</accession>
<dbReference type="SUPFAM" id="SSF48452">
    <property type="entry name" value="TPR-like"/>
    <property type="match status" value="1"/>
</dbReference>
<organism evidence="2 3">
    <name type="scientific">Sphingomonas sabuli</name>
    <dbReference type="NCBI Taxonomy" id="2764186"/>
    <lineage>
        <taxon>Bacteria</taxon>
        <taxon>Pseudomonadati</taxon>
        <taxon>Pseudomonadota</taxon>
        <taxon>Alphaproteobacteria</taxon>
        <taxon>Sphingomonadales</taxon>
        <taxon>Sphingomonadaceae</taxon>
        <taxon>Sphingomonas</taxon>
    </lineage>
</organism>
<dbReference type="Proteomes" id="UP000515861">
    <property type="component" value="Chromosome"/>
</dbReference>
<sequence length="512" mass="56564">MKLRICLAAALLAATCSPAAARWHEARSKHFTVYADEDADELRDYAAKLERFDAAVREARGVPDVAPGAATRVTLYLVDDIDDIKKIYAGRVWEDSGVAGFYIPKASGSVAFIPREGETDQGKWSLSAESIFFHEYTHHLQLQNNDRPLPTWLTEGFAEFFANPKFNKDGSVVIGAPPVYRAGDIYRPGKLPLREMLSGDYRSITSTEWVSIYGYGWLLTHLLSFDLSRRGQLSAYIDKIEAGVPAGKAAEQAFGDLKALDRELWNYFRKDVFTVTTIPAAKLTVPPVTVRPLGAGEAQLMDVRMALARGKPRFAREMARKASRLATINPDEVAVQLIDAQIQLEADDPQAAIAAADRALALNPRNDQAMLAKARAMMVVGKKSPRTTDWNAIRAIVGNANRIDPENAEPLVLFYQTFINEGKAPTRNALDGLEYAVALAPSDTKLRMEAAGRFIETKNFDVAGKLLSSLALSPHQSKWYDKVRALYDAVIRKDAADAKAKWDVANKGFEDE</sequence>
<reference evidence="2 3" key="1">
    <citation type="submission" date="2020-08" db="EMBL/GenBank/DDBJ databases">
        <title>Sphingomonas sp. sand1-3 16S ribosomal RNA gene Genome sequencing and assembly.</title>
        <authorList>
            <person name="Kang M."/>
        </authorList>
    </citation>
    <scope>NUCLEOTIDE SEQUENCE [LARGE SCALE GENOMIC DNA]</scope>
    <source>
        <strain evidence="3">sand1-3</strain>
    </source>
</reference>
<dbReference type="EMBL" id="CP060697">
    <property type="protein sequence ID" value="QNM82784.1"/>
    <property type="molecule type" value="Genomic_DNA"/>
</dbReference>
<protein>
    <recommendedName>
        <fullName evidence="4">DUF1570 domain-containing protein</fullName>
    </recommendedName>
</protein>
<evidence type="ECO:0000313" key="2">
    <source>
        <dbReference type="EMBL" id="QNM82784.1"/>
    </source>
</evidence>
<gene>
    <name evidence="2" type="ORF">H8M03_12500</name>
</gene>
<evidence type="ECO:0000313" key="3">
    <source>
        <dbReference type="Proteomes" id="UP000515861"/>
    </source>
</evidence>
<dbReference type="Gene3D" id="1.25.40.10">
    <property type="entry name" value="Tetratricopeptide repeat domain"/>
    <property type="match status" value="1"/>
</dbReference>
<feature type="signal peptide" evidence="1">
    <location>
        <begin position="1"/>
        <end position="21"/>
    </location>
</feature>
<evidence type="ECO:0000256" key="1">
    <source>
        <dbReference type="SAM" id="SignalP"/>
    </source>
</evidence>
<keyword evidence="1" id="KW-0732">Signal</keyword>
<dbReference type="AlphaFoldDB" id="A0A7G9L2D5"/>
<evidence type="ECO:0008006" key="4">
    <source>
        <dbReference type="Google" id="ProtNLM"/>
    </source>
</evidence>
<dbReference type="KEGG" id="ssau:H8M03_12500"/>
<dbReference type="InterPro" id="IPR011990">
    <property type="entry name" value="TPR-like_helical_dom_sf"/>
</dbReference>
<proteinExistence type="predicted"/>
<name>A0A7G9L2D5_9SPHN</name>
<dbReference type="RefSeq" id="WP_187479739.1">
    <property type="nucleotide sequence ID" value="NZ_CP060697.1"/>
</dbReference>
<feature type="chain" id="PRO_5028994365" description="DUF1570 domain-containing protein" evidence="1">
    <location>
        <begin position="22"/>
        <end position="512"/>
    </location>
</feature>
<keyword evidence="3" id="KW-1185">Reference proteome</keyword>